<dbReference type="GO" id="GO:0016887">
    <property type="term" value="F:ATP hydrolysis activity"/>
    <property type="evidence" value="ECO:0007669"/>
    <property type="project" value="InterPro"/>
</dbReference>
<organism evidence="2 3">
    <name type="scientific">Streptomyces violaceusniger</name>
    <dbReference type="NCBI Taxonomy" id="68280"/>
    <lineage>
        <taxon>Bacteria</taxon>
        <taxon>Bacillati</taxon>
        <taxon>Actinomycetota</taxon>
        <taxon>Actinomycetes</taxon>
        <taxon>Kitasatosporales</taxon>
        <taxon>Streptomycetaceae</taxon>
        <taxon>Streptomyces</taxon>
        <taxon>Streptomyces violaceusniger group</taxon>
    </lineage>
</organism>
<dbReference type="InterPro" id="IPR003439">
    <property type="entry name" value="ABC_transporter-like_ATP-bd"/>
</dbReference>
<proteinExistence type="predicted"/>
<feature type="domain" description="ABC transporter" evidence="1">
    <location>
        <begin position="63"/>
        <end position="99"/>
    </location>
</feature>
<name>A0A4D4L0C9_STRVO</name>
<sequence length="110" mass="11608">MPGPTPGLAPAVLRRGAPARFREVTEDKSHGDTAEWGQMNNDVIQLRSVSRRYGSGDGAVTALDEVSLSFPRGTFTAVMGPSGSGKSTLLQCAAGWTAPRRVRSPWPGPS</sequence>
<dbReference type="GO" id="GO:0022857">
    <property type="term" value="F:transmembrane transporter activity"/>
    <property type="evidence" value="ECO:0007669"/>
    <property type="project" value="TreeGrafter"/>
</dbReference>
<keyword evidence="3" id="KW-1185">Reference proteome</keyword>
<dbReference type="GO" id="GO:0005524">
    <property type="term" value="F:ATP binding"/>
    <property type="evidence" value="ECO:0007669"/>
    <property type="project" value="InterPro"/>
</dbReference>
<evidence type="ECO:0000313" key="3">
    <source>
        <dbReference type="Proteomes" id="UP000301309"/>
    </source>
</evidence>
<dbReference type="PANTHER" id="PTHR24220:SF685">
    <property type="entry name" value="ABC TRANSPORTER RELATED"/>
    <property type="match status" value="1"/>
</dbReference>
<reference evidence="2 3" key="1">
    <citation type="journal article" date="2020" name="Int. J. Syst. Evol. Microbiol.">
        <title>Reclassification of Streptomyces castelarensis and Streptomyces sporoclivatus as later heterotypic synonyms of Streptomyces antimycoticus.</title>
        <authorList>
            <person name="Komaki H."/>
            <person name="Tamura T."/>
        </authorList>
    </citation>
    <scope>NUCLEOTIDE SEQUENCE [LARGE SCALE GENOMIC DNA]</scope>
    <source>
        <strain evidence="2 3">NBRC 13459</strain>
    </source>
</reference>
<dbReference type="InterPro" id="IPR015854">
    <property type="entry name" value="ABC_transpr_LolD-like"/>
</dbReference>
<protein>
    <recommendedName>
        <fullName evidence="1">ABC transporter domain-containing protein</fullName>
    </recommendedName>
</protein>
<gene>
    <name evidence="2" type="ORF">SVIO_021220</name>
</gene>
<dbReference type="Gene3D" id="3.40.50.300">
    <property type="entry name" value="P-loop containing nucleotide triphosphate hydrolases"/>
    <property type="match status" value="1"/>
</dbReference>
<accession>A0A4D4L0C9</accession>
<dbReference type="GO" id="GO:0005886">
    <property type="term" value="C:plasma membrane"/>
    <property type="evidence" value="ECO:0007669"/>
    <property type="project" value="TreeGrafter"/>
</dbReference>
<dbReference type="SUPFAM" id="SSF52540">
    <property type="entry name" value="P-loop containing nucleoside triphosphate hydrolases"/>
    <property type="match status" value="1"/>
</dbReference>
<dbReference type="EMBL" id="BJHW01000001">
    <property type="protein sequence ID" value="GDY51499.1"/>
    <property type="molecule type" value="Genomic_DNA"/>
</dbReference>
<evidence type="ECO:0000313" key="2">
    <source>
        <dbReference type="EMBL" id="GDY51499.1"/>
    </source>
</evidence>
<dbReference type="AlphaFoldDB" id="A0A4D4L0C9"/>
<dbReference type="PANTHER" id="PTHR24220">
    <property type="entry name" value="IMPORT ATP-BINDING PROTEIN"/>
    <property type="match status" value="1"/>
</dbReference>
<dbReference type="Proteomes" id="UP000301309">
    <property type="component" value="Unassembled WGS sequence"/>
</dbReference>
<dbReference type="InterPro" id="IPR027417">
    <property type="entry name" value="P-loop_NTPase"/>
</dbReference>
<evidence type="ECO:0000259" key="1">
    <source>
        <dbReference type="Pfam" id="PF00005"/>
    </source>
</evidence>
<dbReference type="Pfam" id="PF00005">
    <property type="entry name" value="ABC_tran"/>
    <property type="match status" value="1"/>
</dbReference>
<comment type="caution">
    <text evidence="2">The sequence shown here is derived from an EMBL/GenBank/DDBJ whole genome shotgun (WGS) entry which is preliminary data.</text>
</comment>